<dbReference type="EMBL" id="AP010904">
    <property type="protein sequence ID" value="BAH77423.1"/>
    <property type="molecule type" value="Genomic_DNA"/>
</dbReference>
<keyword evidence="4" id="KW-1185">Reference proteome</keyword>
<organism evidence="3 4">
    <name type="scientific">Solidesulfovibrio magneticus (strain ATCC 700980 / DSM 13731 / RS-1)</name>
    <name type="common">Desulfovibrio magneticus</name>
    <dbReference type="NCBI Taxonomy" id="573370"/>
    <lineage>
        <taxon>Bacteria</taxon>
        <taxon>Pseudomonadati</taxon>
        <taxon>Thermodesulfobacteriota</taxon>
        <taxon>Desulfovibrionia</taxon>
        <taxon>Desulfovibrionales</taxon>
        <taxon>Desulfovibrionaceae</taxon>
        <taxon>Solidesulfovibrio</taxon>
    </lineage>
</organism>
<keyword evidence="1" id="KW-0472">Membrane</keyword>
<keyword evidence="1" id="KW-0812">Transmembrane</keyword>
<gene>
    <name evidence="3" type="ordered locus">DMR_39320</name>
</gene>
<dbReference type="HOGENOM" id="CLU_2144616_0_0_7"/>
<keyword evidence="1" id="KW-1133">Transmembrane helix</keyword>
<feature type="transmembrane region" description="Helical" evidence="1">
    <location>
        <begin position="12"/>
        <end position="35"/>
    </location>
</feature>
<dbReference type="eggNOG" id="ENOG502ZMI9">
    <property type="taxonomic scope" value="Bacteria"/>
</dbReference>
<reference evidence="3 4" key="1">
    <citation type="journal article" date="2009" name="Genome Res.">
        <title>Whole genome sequence of Desulfovibrio magneticus strain RS-1 revealed common gene clusters in magnetotactic bacteria.</title>
        <authorList>
            <person name="Nakazawa H."/>
            <person name="Arakaki A."/>
            <person name="Narita-Yamada S."/>
            <person name="Yashiro I."/>
            <person name="Jinno K."/>
            <person name="Aoki N."/>
            <person name="Tsuruyama A."/>
            <person name="Okamura Y."/>
            <person name="Tanikawa S."/>
            <person name="Fujita N."/>
            <person name="Takeyama H."/>
            <person name="Matsunaga T."/>
        </authorList>
    </citation>
    <scope>NUCLEOTIDE SEQUENCE [LARGE SCALE GENOMIC DNA]</scope>
    <source>
        <strain evidence="4">ATCC 700980 / DSM 13731 / RS-1</strain>
    </source>
</reference>
<sequence length="113" mass="11907">MRHRTRPFNARAFVNLMLILAGLGLPVTGIANHYLGFASLTPERHGWMAAHNALGLLFVASAVGHAWLNRRPLLGQIRAMGASAAGLGTEALLVGLVMLLATLFAAHGFLVGA</sequence>
<name>C4XNC0_SOLM1</name>
<dbReference type="KEGG" id="dma:DMR_39320"/>
<dbReference type="AlphaFoldDB" id="C4XNC0"/>
<dbReference type="OrthoDB" id="9938503at2"/>
<dbReference type="RefSeq" id="WP_015862563.1">
    <property type="nucleotide sequence ID" value="NC_012796.1"/>
</dbReference>
<feature type="domain" description="Flavinylation-associated cytochrome" evidence="2">
    <location>
        <begin position="13"/>
        <end position="69"/>
    </location>
</feature>
<protein>
    <submittedName>
        <fullName evidence="3">Hypothetical membrane protein</fullName>
    </submittedName>
</protein>
<accession>C4XNC0</accession>
<dbReference type="Pfam" id="PF14358">
    <property type="entry name" value="DUF4405"/>
    <property type="match status" value="1"/>
</dbReference>
<proteinExistence type="predicted"/>
<dbReference type="InterPro" id="IPR025517">
    <property type="entry name" value="DUF4405"/>
</dbReference>
<evidence type="ECO:0000259" key="2">
    <source>
        <dbReference type="Pfam" id="PF14358"/>
    </source>
</evidence>
<feature type="transmembrane region" description="Helical" evidence="1">
    <location>
        <begin position="89"/>
        <end position="110"/>
    </location>
</feature>
<dbReference type="STRING" id="573370.DMR_39320"/>
<dbReference type="Proteomes" id="UP000009071">
    <property type="component" value="Chromosome"/>
</dbReference>
<evidence type="ECO:0000313" key="4">
    <source>
        <dbReference type="Proteomes" id="UP000009071"/>
    </source>
</evidence>
<feature type="transmembrane region" description="Helical" evidence="1">
    <location>
        <begin position="47"/>
        <end position="68"/>
    </location>
</feature>
<evidence type="ECO:0000256" key="1">
    <source>
        <dbReference type="SAM" id="Phobius"/>
    </source>
</evidence>
<evidence type="ECO:0000313" key="3">
    <source>
        <dbReference type="EMBL" id="BAH77423.1"/>
    </source>
</evidence>